<feature type="transmembrane region" description="Helical" evidence="2">
    <location>
        <begin position="65"/>
        <end position="86"/>
    </location>
</feature>
<dbReference type="AlphaFoldDB" id="A0A8S9MS46"/>
<sequence>MKDKARDLVTKKIRQASPVLLLSLVWLDCAIRGFDSFIRMGTASFFTIMWCGLFSAFSMIGMTKFIVMSVATVLVSLFIGFVVGFITVAISSLVLLWLYGSFWTTLLFLFSGRKLLPEWASTSGTDSELTSEEDEVARLLDCNDHYSALGLPRYGDVDMASLKREYRKKAMLVHPDKNMGNERAAEAFKKLQNAYEVMILSICIKFSPSLISLAGPLGAKRGTSGSSGQRGGNQRMPNGNMDETMTEEEFYEWLQNAVQAGMFDNVAESSPSPSASSTSTSTSSSKKKKKGKKLSEES</sequence>
<dbReference type="EMBL" id="QGKX02002183">
    <property type="protein sequence ID" value="KAF3486775.1"/>
    <property type="molecule type" value="Genomic_DNA"/>
</dbReference>
<keyword evidence="2" id="KW-0812">Transmembrane</keyword>
<proteinExistence type="predicted"/>
<dbReference type="SMART" id="SM00271">
    <property type="entry name" value="DnaJ"/>
    <property type="match status" value="1"/>
</dbReference>
<feature type="domain" description="J" evidence="3">
    <location>
        <begin position="144"/>
        <end position="203"/>
    </location>
</feature>
<dbReference type="Pfam" id="PF00226">
    <property type="entry name" value="DnaJ"/>
    <property type="match status" value="1"/>
</dbReference>
<dbReference type="InterPro" id="IPR036869">
    <property type="entry name" value="J_dom_sf"/>
</dbReference>
<feature type="region of interest" description="Disordered" evidence="1">
    <location>
        <begin position="262"/>
        <end position="298"/>
    </location>
</feature>
<dbReference type="Proteomes" id="UP000712600">
    <property type="component" value="Unassembled WGS sequence"/>
</dbReference>
<dbReference type="SUPFAM" id="SSF46565">
    <property type="entry name" value="Chaperone J-domain"/>
    <property type="match status" value="1"/>
</dbReference>
<name>A0A8S9MS46_BRACR</name>
<dbReference type="Gene3D" id="1.10.287.110">
    <property type="entry name" value="DnaJ domain"/>
    <property type="match status" value="1"/>
</dbReference>
<keyword evidence="2" id="KW-0472">Membrane</keyword>
<dbReference type="PROSITE" id="PS50076">
    <property type="entry name" value="DNAJ_2"/>
    <property type="match status" value="1"/>
</dbReference>
<evidence type="ECO:0000313" key="5">
    <source>
        <dbReference type="Proteomes" id="UP000712600"/>
    </source>
</evidence>
<protein>
    <recommendedName>
        <fullName evidence="3">J domain-containing protein</fullName>
    </recommendedName>
</protein>
<feature type="transmembrane region" description="Helical" evidence="2">
    <location>
        <begin position="92"/>
        <end position="110"/>
    </location>
</feature>
<feature type="region of interest" description="Disordered" evidence="1">
    <location>
        <begin position="219"/>
        <end position="241"/>
    </location>
</feature>
<feature type="transmembrane region" description="Helical" evidence="2">
    <location>
        <begin position="43"/>
        <end position="60"/>
    </location>
</feature>
<evidence type="ECO:0000256" key="1">
    <source>
        <dbReference type="SAM" id="MobiDB-lite"/>
    </source>
</evidence>
<keyword evidence="2" id="KW-1133">Transmembrane helix</keyword>
<dbReference type="CDD" id="cd06257">
    <property type="entry name" value="DnaJ"/>
    <property type="match status" value="1"/>
</dbReference>
<accession>A0A8S9MS46</accession>
<organism evidence="4 5">
    <name type="scientific">Brassica cretica</name>
    <name type="common">Mustard</name>
    <dbReference type="NCBI Taxonomy" id="69181"/>
    <lineage>
        <taxon>Eukaryota</taxon>
        <taxon>Viridiplantae</taxon>
        <taxon>Streptophyta</taxon>
        <taxon>Embryophyta</taxon>
        <taxon>Tracheophyta</taxon>
        <taxon>Spermatophyta</taxon>
        <taxon>Magnoliopsida</taxon>
        <taxon>eudicotyledons</taxon>
        <taxon>Gunneridae</taxon>
        <taxon>Pentapetalae</taxon>
        <taxon>rosids</taxon>
        <taxon>malvids</taxon>
        <taxon>Brassicales</taxon>
        <taxon>Brassicaceae</taxon>
        <taxon>Brassiceae</taxon>
        <taxon>Brassica</taxon>
    </lineage>
</organism>
<evidence type="ECO:0000259" key="3">
    <source>
        <dbReference type="PROSITE" id="PS50076"/>
    </source>
</evidence>
<dbReference type="InterPro" id="IPR001623">
    <property type="entry name" value="DnaJ_domain"/>
</dbReference>
<feature type="compositionally biased region" description="Low complexity" evidence="1">
    <location>
        <begin position="268"/>
        <end position="284"/>
    </location>
</feature>
<feature type="compositionally biased region" description="Low complexity" evidence="1">
    <location>
        <begin position="221"/>
        <end position="235"/>
    </location>
</feature>
<gene>
    <name evidence="4" type="ORF">F2Q69_00056118</name>
</gene>
<dbReference type="PANTHER" id="PTHR45270">
    <property type="entry name" value="OS03G0832900 PROTEIN"/>
    <property type="match status" value="1"/>
</dbReference>
<comment type="caution">
    <text evidence="4">The sequence shown here is derived from an EMBL/GenBank/DDBJ whole genome shotgun (WGS) entry which is preliminary data.</text>
</comment>
<reference evidence="4" key="1">
    <citation type="submission" date="2019-12" db="EMBL/GenBank/DDBJ databases">
        <title>Genome sequencing and annotation of Brassica cretica.</title>
        <authorList>
            <person name="Studholme D.J."/>
            <person name="Sarris P."/>
        </authorList>
    </citation>
    <scope>NUCLEOTIDE SEQUENCE</scope>
    <source>
        <strain evidence="4">PFS-109/04</strain>
        <tissue evidence="4">Leaf</tissue>
    </source>
</reference>
<dbReference type="PANTHER" id="PTHR45270:SF4">
    <property type="entry name" value="CHAPERONE DNAJ-DOMAIN SUPERFAMILY PROTEIN"/>
    <property type="match status" value="1"/>
</dbReference>
<evidence type="ECO:0000256" key="2">
    <source>
        <dbReference type="SAM" id="Phobius"/>
    </source>
</evidence>
<evidence type="ECO:0000313" key="4">
    <source>
        <dbReference type="EMBL" id="KAF3486775.1"/>
    </source>
</evidence>